<evidence type="ECO:0008006" key="3">
    <source>
        <dbReference type="Google" id="ProtNLM"/>
    </source>
</evidence>
<name>A0A8S9YGV1_9TREM</name>
<dbReference type="GO" id="GO:0032934">
    <property type="term" value="F:sterol binding"/>
    <property type="evidence" value="ECO:0007669"/>
    <property type="project" value="TreeGrafter"/>
</dbReference>
<dbReference type="Proteomes" id="UP000822476">
    <property type="component" value="Unassembled WGS sequence"/>
</dbReference>
<reference evidence="1" key="1">
    <citation type="submission" date="2019-07" db="EMBL/GenBank/DDBJ databases">
        <title>Annotation for the trematode Paragonimus miyazaki's.</title>
        <authorList>
            <person name="Choi Y.-J."/>
        </authorList>
    </citation>
    <scope>NUCLEOTIDE SEQUENCE</scope>
    <source>
        <strain evidence="1">Japan</strain>
    </source>
</reference>
<dbReference type="OrthoDB" id="416222at2759"/>
<evidence type="ECO:0000313" key="2">
    <source>
        <dbReference type="Proteomes" id="UP000822476"/>
    </source>
</evidence>
<dbReference type="EMBL" id="JTDE01005861">
    <property type="protein sequence ID" value="KAF7246790.1"/>
    <property type="molecule type" value="Genomic_DNA"/>
</dbReference>
<dbReference type="SUPFAM" id="SSF144000">
    <property type="entry name" value="Oxysterol-binding protein-like"/>
    <property type="match status" value="1"/>
</dbReference>
<sequence>MEEEECQSEGFKKSSSLGRDLSWMSRTQLPALAPKPDFSVWSFVKQCIGKDLTKISMPVAINEPLSFLQRVAECMEYSELLTSAVEQPDPIRRMEYICAFAVSAASSNFNRIGKPFNPLLGETYELHHGNFIFVAEQVCEICLHFCFHNYAYI</sequence>
<protein>
    <recommendedName>
        <fullName evidence="3">Oxysterol-binding protein</fullName>
    </recommendedName>
</protein>
<dbReference type="GO" id="GO:0097038">
    <property type="term" value="C:perinuclear endoplasmic reticulum"/>
    <property type="evidence" value="ECO:0007669"/>
    <property type="project" value="TreeGrafter"/>
</dbReference>
<dbReference type="PANTHER" id="PTHR10972">
    <property type="entry name" value="OXYSTEROL-BINDING PROTEIN-RELATED"/>
    <property type="match status" value="1"/>
</dbReference>
<organism evidence="1 2">
    <name type="scientific">Paragonimus skrjabini miyazakii</name>
    <dbReference type="NCBI Taxonomy" id="59628"/>
    <lineage>
        <taxon>Eukaryota</taxon>
        <taxon>Metazoa</taxon>
        <taxon>Spiralia</taxon>
        <taxon>Lophotrochozoa</taxon>
        <taxon>Platyhelminthes</taxon>
        <taxon>Trematoda</taxon>
        <taxon>Digenea</taxon>
        <taxon>Plagiorchiida</taxon>
        <taxon>Troglotremata</taxon>
        <taxon>Troglotrematidae</taxon>
        <taxon>Paragonimus</taxon>
    </lineage>
</organism>
<keyword evidence="2" id="KW-1185">Reference proteome</keyword>
<gene>
    <name evidence="1" type="ORF">EG68_09914</name>
</gene>
<dbReference type="InterPro" id="IPR000648">
    <property type="entry name" value="Oxysterol-bd"/>
</dbReference>
<dbReference type="AlphaFoldDB" id="A0A8S9YGV1"/>
<dbReference type="InterPro" id="IPR037239">
    <property type="entry name" value="OSBP_sf"/>
</dbReference>
<evidence type="ECO:0000313" key="1">
    <source>
        <dbReference type="EMBL" id="KAF7246790.1"/>
    </source>
</evidence>
<proteinExistence type="predicted"/>
<accession>A0A8S9YGV1</accession>
<dbReference type="GO" id="GO:0005829">
    <property type="term" value="C:cytosol"/>
    <property type="evidence" value="ECO:0007669"/>
    <property type="project" value="TreeGrafter"/>
</dbReference>
<dbReference type="PANTHER" id="PTHR10972:SF209">
    <property type="entry name" value="OXYSTEROL-BINDING PROTEIN"/>
    <property type="match status" value="1"/>
</dbReference>
<dbReference type="GO" id="GO:0005886">
    <property type="term" value="C:plasma membrane"/>
    <property type="evidence" value="ECO:0007669"/>
    <property type="project" value="TreeGrafter"/>
</dbReference>
<dbReference type="Pfam" id="PF01237">
    <property type="entry name" value="Oxysterol_BP"/>
    <property type="match status" value="1"/>
</dbReference>
<comment type="caution">
    <text evidence="1">The sequence shown here is derived from an EMBL/GenBank/DDBJ whole genome shotgun (WGS) entry which is preliminary data.</text>
</comment>